<dbReference type="Proteomes" id="UP000321353">
    <property type="component" value="Chromosome"/>
</dbReference>
<feature type="compositionally biased region" description="Pro residues" evidence="1">
    <location>
        <begin position="72"/>
        <end position="82"/>
    </location>
</feature>
<dbReference type="EMBL" id="CP036264">
    <property type="protein sequence ID" value="QEG01076.1"/>
    <property type="molecule type" value="Genomic_DNA"/>
</dbReference>
<dbReference type="RefSeq" id="WP_167547032.1">
    <property type="nucleotide sequence ID" value="NZ_CP036264.1"/>
</dbReference>
<dbReference type="InterPro" id="IPR027039">
    <property type="entry name" value="Crtac1"/>
</dbReference>
<feature type="compositionally biased region" description="Low complexity" evidence="1">
    <location>
        <begin position="55"/>
        <end position="66"/>
    </location>
</feature>
<dbReference type="PANTHER" id="PTHR16026">
    <property type="entry name" value="CARTILAGE ACIDIC PROTEIN 1"/>
    <property type="match status" value="1"/>
</dbReference>
<protein>
    <submittedName>
        <fullName evidence="2">Tetratricopeptide repeat protein</fullName>
    </submittedName>
</protein>
<dbReference type="KEGG" id="smam:Mal15_51520"/>
<accession>A0A5B9MNC7</accession>
<sequence>MSVIGFSGGCDCGRGLPLRWADRAGVIGGMVLALAVLTLGCDRSGDDTVESRSDPVPVVKEAAPEPSISQPEPLPQSEPTPQPQTVDQEASMVQAVDVHDNDASTIADPAKRAAEALRSGDVDAAYRYAREAMFRSPQDPQVVFLMARVLGRRQRFPEAVRMLDRLAEAHPETRLPGLGQSSEWLVLHGDYAGAETRLRTILDEVPTIAMPHRALARLLLGLGRRAEAEEHLRRLCRMGDVNDLELVSLLRISSPLPGGNAIEPLSDSAAVLSLVGENRFEEARQRLLEIEQPDELQHALLGRLAVLLGDTDALSRWSQTEQTQHGSVHVQFVLAAQHVQLGDDESATRHLCRVVMQDPTDDHAYRMLSGTLERLGLDEASRTATQRWKWIHRTHVIAAELNRAPNDRFDLIGELVQILDQLQRHDESLAWQSMQVIHGQAVLTKQQAIERMGQINRRRMELSAAGTLGPDDEFIRCGVDLESLAASE</sequence>
<dbReference type="Gene3D" id="1.25.40.10">
    <property type="entry name" value="Tetratricopeptide repeat domain"/>
    <property type="match status" value="2"/>
</dbReference>
<reference evidence="2 3" key="1">
    <citation type="submission" date="2019-02" db="EMBL/GenBank/DDBJ databases">
        <title>Planctomycetal bacteria perform biofilm scaping via a novel small molecule.</title>
        <authorList>
            <person name="Jeske O."/>
            <person name="Boedeker C."/>
            <person name="Wiegand S."/>
            <person name="Breitling P."/>
            <person name="Kallscheuer N."/>
            <person name="Jogler M."/>
            <person name="Rohde M."/>
            <person name="Petersen J."/>
            <person name="Medema M.H."/>
            <person name="Surup F."/>
            <person name="Jogler C."/>
        </authorList>
    </citation>
    <scope>NUCLEOTIDE SEQUENCE [LARGE SCALE GENOMIC DNA]</scope>
    <source>
        <strain evidence="2 3">Mal15</strain>
    </source>
</reference>
<evidence type="ECO:0000313" key="2">
    <source>
        <dbReference type="EMBL" id="QEG01076.1"/>
    </source>
</evidence>
<keyword evidence="3" id="KW-1185">Reference proteome</keyword>
<dbReference type="SUPFAM" id="SSF48452">
    <property type="entry name" value="TPR-like"/>
    <property type="match status" value="2"/>
</dbReference>
<dbReference type="AlphaFoldDB" id="A0A5B9MNC7"/>
<dbReference type="InterPro" id="IPR011990">
    <property type="entry name" value="TPR-like_helical_dom_sf"/>
</dbReference>
<feature type="region of interest" description="Disordered" evidence="1">
    <location>
        <begin position="46"/>
        <end position="88"/>
    </location>
</feature>
<name>A0A5B9MNC7_9BACT</name>
<dbReference type="PANTHER" id="PTHR16026:SF0">
    <property type="entry name" value="CARTILAGE ACIDIC PROTEIN 1"/>
    <property type="match status" value="1"/>
</dbReference>
<proteinExistence type="predicted"/>
<organism evidence="2 3">
    <name type="scientific">Stieleria maiorica</name>
    <dbReference type="NCBI Taxonomy" id="2795974"/>
    <lineage>
        <taxon>Bacteria</taxon>
        <taxon>Pseudomonadati</taxon>
        <taxon>Planctomycetota</taxon>
        <taxon>Planctomycetia</taxon>
        <taxon>Pirellulales</taxon>
        <taxon>Pirellulaceae</taxon>
        <taxon>Stieleria</taxon>
    </lineage>
</organism>
<evidence type="ECO:0000256" key="1">
    <source>
        <dbReference type="SAM" id="MobiDB-lite"/>
    </source>
</evidence>
<evidence type="ECO:0000313" key="3">
    <source>
        <dbReference type="Proteomes" id="UP000321353"/>
    </source>
</evidence>
<dbReference type="Pfam" id="PF14559">
    <property type="entry name" value="TPR_19"/>
    <property type="match status" value="1"/>
</dbReference>
<gene>
    <name evidence="2" type="ORF">Mal15_51520</name>
</gene>